<keyword evidence="3" id="KW-1185">Reference proteome</keyword>
<feature type="region of interest" description="Disordered" evidence="1">
    <location>
        <begin position="143"/>
        <end position="163"/>
    </location>
</feature>
<evidence type="ECO:0000313" key="3">
    <source>
        <dbReference type="Proteomes" id="UP001152320"/>
    </source>
</evidence>
<sequence>MHIACLRDLANTCKFGNFKDSLLTDRIVCGLRNKSLRKTLRETKLTLEKAVELCSVYERTETDLKSFVKVTESVYYVGKKQFSSKSKGTLESKSGHNHRSSKRGSNNCKWWGKNVMHKRHECPADGKVYFKCHKIGHFAVCRSKPSDPGKSENKRQHKENSKRNLRYVFKEKSIMLTHGGIQSNEGHAPYYVNSGGRFAVKCKGPIPGCF</sequence>
<evidence type="ECO:0000256" key="1">
    <source>
        <dbReference type="SAM" id="MobiDB-lite"/>
    </source>
</evidence>
<accession>A0A9Q1BB26</accession>
<proteinExistence type="predicted"/>
<feature type="region of interest" description="Disordered" evidence="1">
    <location>
        <begin position="86"/>
        <end position="105"/>
    </location>
</feature>
<name>A0A9Q1BB26_HOLLE</name>
<dbReference type="AlphaFoldDB" id="A0A9Q1BB26"/>
<feature type="compositionally biased region" description="Basic and acidic residues" evidence="1">
    <location>
        <begin position="144"/>
        <end position="163"/>
    </location>
</feature>
<protein>
    <submittedName>
        <fullName evidence="2">Uncharacterized protein</fullName>
    </submittedName>
</protein>
<organism evidence="2 3">
    <name type="scientific">Holothuria leucospilota</name>
    <name type="common">Black long sea cucumber</name>
    <name type="synonym">Mertensiothuria leucospilota</name>
    <dbReference type="NCBI Taxonomy" id="206669"/>
    <lineage>
        <taxon>Eukaryota</taxon>
        <taxon>Metazoa</taxon>
        <taxon>Echinodermata</taxon>
        <taxon>Eleutherozoa</taxon>
        <taxon>Echinozoa</taxon>
        <taxon>Holothuroidea</taxon>
        <taxon>Aspidochirotacea</taxon>
        <taxon>Aspidochirotida</taxon>
        <taxon>Holothuriidae</taxon>
        <taxon>Holothuria</taxon>
    </lineage>
</organism>
<comment type="caution">
    <text evidence="2">The sequence shown here is derived from an EMBL/GenBank/DDBJ whole genome shotgun (WGS) entry which is preliminary data.</text>
</comment>
<gene>
    <name evidence="2" type="ORF">HOLleu_42976</name>
</gene>
<dbReference type="Proteomes" id="UP001152320">
    <property type="component" value="Unassembled WGS sequence"/>
</dbReference>
<reference evidence="2" key="1">
    <citation type="submission" date="2021-10" db="EMBL/GenBank/DDBJ databases">
        <title>Tropical sea cucumber genome reveals ecological adaptation and Cuvierian tubules defense mechanism.</title>
        <authorList>
            <person name="Chen T."/>
        </authorList>
    </citation>
    <scope>NUCLEOTIDE SEQUENCE</scope>
    <source>
        <strain evidence="2">Nanhai2018</strain>
        <tissue evidence="2">Muscle</tissue>
    </source>
</reference>
<dbReference type="EMBL" id="JAIZAY010000175">
    <property type="protein sequence ID" value="KAJ8018828.1"/>
    <property type="molecule type" value="Genomic_DNA"/>
</dbReference>
<evidence type="ECO:0000313" key="2">
    <source>
        <dbReference type="EMBL" id="KAJ8018828.1"/>
    </source>
</evidence>